<evidence type="ECO:0000313" key="7">
    <source>
        <dbReference type="Proteomes" id="UP001589814"/>
    </source>
</evidence>
<name>A0ABV6G2D4_9GAMM</name>
<feature type="transmembrane region" description="Helical" evidence="5">
    <location>
        <begin position="63"/>
        <end position="83"/>
    </location>
</feature>
<dbReference type="InterPro" id="IPR032808">
    <property type="entry name" value="DoxX"/>
</dbReference>
<comment type="caution">
    <text evidence="6">The sequence shown here is derived from an EMBL/GenBank/DDBJ whole genome shotgun (WGS) entry which is preliminary data.</text>
</comment>
<keyword evidence="3 5" id="KW-1133">Transmembrane helix</keyword>
<dbReference type="RefSeq" id="WP_245558729.1">
    <property type="nucleotide sequence ID" value="NZ_JBHLVX010000023.1"/>
</dbReference>
<keyword evidence="7" id="KW-1185">Reference proteome</keyword>
<comment type="subcellular location">
    <subcellularLocation>
        <location evidence="1">Membrane</location>
        <topology evidence="1">Multi-pass membrane protein</topology>
    </subcellularLocation>
</comment>
<dbReference type="EMBL" id="JBHLVX010000023">
    <property type="protein sequence ID" value="MFC0267818.1"/>
    <property type="molecule type" value="Genomic_DNA"/>
</dbReference>
<feature type="transmembrane region" description="Helical" evidence="5">
    <location>
        <begin position="33"/>
        <end position="51"/>
    </location>
</feature>
<keyword evidence="4 5" id="KW-0472">Membrane</keyword>
<evidence type="ECO:0000256" key="4">
    <source>
        <dbReference type="ARBA" id="ARBA00023136"/>
    </source>
</evidence>
<evidence type="ECO:0000256" key="2">
    <source>
        <dbReference type="ARBA" id="ARBA00022692"/>
    </source>
</evidence>
<dbReference type="Pfam" id="PF13564">
    <property type="entry name" value="DoxX_2"/>
    <property type="match status" value="1"/>
</dbReference>
<gene>
    <name evidence="6" type="ORF">ACFFHW_07415</name>
</gene>
<organism evidence="6 7">
    <name type="scientific">Kushneria aurantia</name>
    <dbReference type="NCBI Taxonomy" id="504092"/>
    <lineage>
        <taxon>Bacteria</taxon>
        <taxon>Pseudomonadati</taxon>
        <taxon>Pseudomonadota</taxon>
        <taxon>Gammaproteobacteria</taxon>
        <taxon>Oceanospirillales</taxon>
        <taxon>Halomonadaceae</taxon>
        <taxon>Kushneria</taxon>
    </lineage>
</organism>
<proteinExistence type="predicted"/>
<evidence type="ECO:0000313" key="6">
    <source>
        <dbReference type="EMBL" id="MFC0267818.1"/>
    </source>
</evidence>
<protein>
    <submittedName>
        <fullName evidence="6">DoxX family protein</fullName>
    </submittedName>
</protein>
<evidence type="ECO:0000256" key="5">
    <source>
        <dbReference type="SAM" id="Phobius"/>
    </source>
</evidence>
<accession>A0ABV6G2D4</accession>
<dbReference type="Proteomes" id="UP001589814">
    <property type="component" value="Unassembled WGS sequence"/>
</dbReference>
<keyword evidence="2 5" id="KW-0812">Transmembrane</keyword>
<feature type="transmembrane region" description="Helical" evidence="5">
    <location>
        <begin position="89"/>
        <end position="105"/>
    </location>
</feature>
<evidence type="ECO:0000256" key="1">
    <source>
        <dbReference type="ARBA" id="ARBA00004141"/>
    </source>
</evidence>
<sequence>MFLAFLWAGSEKLLSPIVDLARMWPWTGDLPPPIVRTLGVIDLLGGIGVLLPDLTRIKPRLTTAAAVGCVLLQLCAMIFHISRGEAEDLPVNLVFLALLVFILWGRRRTSAMARPPSDSGERP</sequence>
<evidence type="ECO:0000256" key="3">
    <source>
        <dbReference type="ARBA" id="ARBA00022989"/>
    </source>
</evidence>
<reference evidence="6 7" key="1">
    <citation type="submission" date="2024-09" db="EMBL/GenBank/DDBJ databases">
        <authorList>
            <person name="Sun Q."/>
            <person name="Mori K."/>
        </authorList>
    </citation>
    <scope>NUCLEOTIDE SEQUENCE [LARGE SCALE GENOMIC DNA]</scope>
    <source>
        <strain evidence="6 7">CCM 7415</strain>
    </source>
</reference>